<dbReference type="GO" id="GO:0006281">
    <property type="term" value="P:DNA repair"/>
    <property type="evidence" value="ECO:0007669"/>
    <property type="project" value="InterPro"/>
</dbReference>
<gene>
    <name evidence="3" type="ORF">Csp1_23330</name>
</gene>
<dbReference type="Proteomes" id="UP000247696">
    <property type="component" value="Chromosome"/>
</dbReference>
<evidence type="ECO:0000313" key="3">
    <source>
        <dbReference type="EMBL" id="AWT27083.1"/>
    </source>
</evidence>
<dbReference type="Pfam" id="PF01035">
    <property type="entry name" value="DNA_binding_1"/>
    <property type="match status" value="1"/>
</dbReference>
<name>A0A2Z3Z0G1_9CORY</name>
<feature type="domain" description="Methylated-DNA-[protein]-cysteine S-methyltransferase DNA binding" evidence="2">
    <location>
        <begin position="2"/>
        <end position="52"/>
    </location>
</feature>
<sequence length="124" mass="12691">MLAVIGDGEVTGYGEVARALGIPRGARAVARVLASGGFGWDLAAPVVPVGRVRRGCFVVPEIGHGQLSGGLSGELSRSAALARREVPFTVEGSGVDTVLLVPTDRCLDAADLVERLTRRGSAPG</sequence>
<dbReference type="KEGG" id="cpre:Csp1_23330"/>
<dbReference type="Gene3D" id="1.10.10.10">
    <property type="entry name" value="Winged helix-like DNA-binding domain superfamily/Winged helix DNA-binding domain"/>
    <property type="match status" value="1"/>
</dbReference>
<dbReference type="InterPro" id="IPR014048">
    <property type="entry name" value="MethylDNA_cys_MeTrfase_DNA-bd"/>
</dbReference>
<dbReference type="AlphaFoldDB" id="A0A2Z3Z0G1"/>
<dbReference type="SUPFAM" id="SSF46767">
    <property type="entry name" value="Methylated DNA-protein cysteine methyltransferase, C-terminal domain"/>
    <property type="match status" value="1"/>
</dbReference>
<evidence type="ECO:0000313" key="4">
    <source>
        <dbReference type="Proteomes" id="UP000247696"/>
    </source>
</evidence>
<accession>A0A2Z3Z0G1</accession>
<protein>
    <recommendedName>
        <fullName evidence="2">Methylated-DNA-[protein]-cysteine S-methyltransferase DNA binding domain-containing protein</fullName>
    </recommendedName>
</protein>
<dbReference type="InterPro" id="IPR036388">
    <property type="entry name" value="WH-like_DNA-bd_sf"/>
</dbReference>
<reference evidence="4" key="1">
    <citation type="submission" date="2017-11" db="EMBL/GenBank/DDBJ databases">
        <title>Otitis media/interna in a cat caused by the recently described species Corynebacterium provencense.</title>
        <authorList>
            <person name="Kittl S."/>
            <person name="Brodard I."/>
            <person name="Rychener L."/>
            <person name="Jores J."/>
            <person name="Roosje P."/>
            <person name="Gobeli Brawand S."/>
        </authorList>
    </citation>
    <scope>NUCLEOTIDE SEQUENCE [LARGE SCALE GENOMIC DNA]</scope>
    <source>
        <strain evidence="4">17KM38</strain>
    </source>
</reference>
<keyword evidence="4" id="KW-1185">Reference proteome</keyword>
<evidence type="ECO:0000256" key="1">
    <source>
        <dbReference type="ARBA" id="ARBA00022763"/>
    </source>
</evidence>
<keyword evidence="1" id="KW-0227">DNA damage</keyword>
<evidence type="ECO:0000259" key="2">
    <source>
        <dbReference type="Pfam" id="PF01035"/>
    </source>
</evidence>
<dbReference type="GO" id="GO:0003824">
    <property type="term" value="F:catalytic activity"/>
    <property type="evidence" value="ECO:0007669"/>
    <property type="project" value="InterPro"/>
</dbReference>
<dbReference type="InterPro" id="IPR036217">
    <property type="entry name" value="MethylDNA_cys_MeTrfase_DNAb"/>
</dbReference>
<dbReference type="STRING" id="1737425.GCA_900049755_01534"/>
<organism evidence="3 4">
    <name type="scientific">Corynebacterium provencense</name>
    <dbReference type="NCBI Taxonomy" id="1737425"/>
    <lineage>
        <taxon>Bacteria</taxon>
        <taxon>Bacillati</taxon>
        <taxon>Actinomycetota</taxon>
        <taxon>Actinomycetes</taxon>
        <taxon>Mycobacteriales</taxon>
        <taxon>Corynebacteriaceae</taxon>
        <taxon>Corynebacterium</taxon>
    </lineage>
</organism>
<dbReference type="EMBL" id="CP024988">
    <property type="protein sequence ID" value="AWT27083.1"/>
    <property type="molecule type" value="Genomic_DNA"/>
</dbReference>
<proteinExistence type="predicted"/>